<dbReference type="InterPro" id="IPR011001">
    <property type="entry name" value="Saposin-like"/>
</dbReference>
<evidence type="ECO:0000259" key="3">
    <source>
        <dbReference type="PROSITE" id="PS50015"/>
    </source>
</evidence>
<evidence type="ECO:0000256" key="1">
    <source>
        <dbReference type="ARBA" id="ARBA00023157"/>
    </source>
</evidence>
<dbReference type="SUPFAM" id="SSF47862">
    <property type="entry name" value="Saposin"/>
    <property type="match status" value="2"/>
</dbReference>
<dbReference type="Gene3D" id="1.10.225.10">
    <property type="entry name" value="Saposin-like"/>
    <property type="match status" value="2"/>
</dbReference>
<dbReference type="SMART" id="SM00741">
    <property type="entry name" value="SapB"/>
    <property type="match status" value="2"/>
</dbReference>
<dbReference type="Proteomes" id="UP000054324">
    <property type="component" value="Unassembled WGS sequence"/>
</dbReference>
<feature type="chain" id="PRO_5001704684" description="Saposin B-type domain-containing protein" evidence="2">
    <location>
        <begin position="22"/>
        <end position="203"/>
    </location>
</feature>
<evidence type="ECO:0000256" key="2">
    <source>
        <dbReference type="SAM" id="SignalP"/>
    </source>
</evidence>
<evidence type="ECO:0000313" key="5">
    <source>
        <dbReference type="Proteomes" id="UP000054324"/>
    </source>
</evidence>
<keyword evidence="5" id="KW-1185">Reference proteome</keyword>
<dbReference type="RefSeq" id="XP_009162297.1">
    <property type="nucleotide sequence ID" value="XM_009164033.1"/>
</dbReference>
<dbReference type="EMBL" id="KL596621">
    <property type="protein sequence ID" value="KER33834.1"/>
    <property type="molecule type" value="Genomic_DNA"/>
</dbReference>
<dbReference type="PROSITE" id="PS50015">
    <property type="entry name" value="SAP_B"/>
    <property type="match status" value="2"/>
</dbReference>
<keyword evidence="2" id="KW-0732">Signal</keyword>
<protein>
    <recommendedName>
        <fullName evidence="3">Saposin B-type domain-containing protein</fullName>
    </recommendedName>
</protein>
<evidence type="ECO:0000313" key="4">
    <source>
        <dbReference type="EMBL" id="KER33834.1"/>
    </source>
</evidence>
<dbReference type="KEGG" id="ovi:T265_00288"/>
<dbReference type="OrthoDB" id="6236900at2759"/>
<name>A0A075AJR3_OPIVI</name>
<reference evidence="4 5" key="1">
    <citation type="submission" date="2013-11" db="EMBL/GenBank/DDBJ databases">
        <title>Opisthorchis viverrini - life in the bile duct.</title>
        <authorList>
            <person name="Young N.D."/>
            <person name="Nagarajan N."/>
            <person name="Lin S.J."/>
            <person name="Korhonen P.K."/>
            <person name="Jex A.R."/>
            <person name="Hall R.S."/>
            <person name="Safavi-Hemami H."/>
            <person name="Kaewkong W."/>
            <person name="Bertrand D."/>
            <person name="Gao S."/>
            <person name="Seet Q."/>
            <person name="Wongkham S."/>
            <person name="Teh B.T."/>
            <person name="Wongkham C."/>
            <person name="Intapan P.M."/>
            <person name="Maleewong W."/>
            <person name="Yang X."/>
            <person name="Hu M."/>
            <person name="Wang Z."/>
            <person name="Hofmann A."/>
            <person name="Sternberg P.W."/>
            <person name="Tan P."/>
            <person name="Wang J."/>
            <person name="Gasser R.B."/>
        </authorList>
    </citation>
    <scope>NUCLEOTIDE SEQUENCE [LARGE SCALE GENOMIC DNA]</scope>
</reference>
<dbReference type="GeneID" id="20314476"/>
<organism evidence="4 5">
    <name type="scientific">Opisthorchis viverrini</name>
    <name type="common">Southeast Asian liver fluke</name>
    <dbReference type="NCBI Taxonomy" id="6198"/>
    <lineage>
        <taxon>Eukaryota</taxon>
        <taxon>Metazoa</taxon>
        <taxon>Spiralia</taxon>
        <taxon>Lophotrochozoa</taxon>
        <taxon>Platyhelminthes</taxon>
        <taxon>Trematoda</taxon>
        <taxon>Digenea</taxon>
        <taxon>Opisthorchiida</taxon>
        <taxon>Opisthorchiata</taxon>
        <taxon>Opisthorchiidae</taxon>
        <taxon>Opisthorchis</taxon>
    </lineage>
</organism>
<dbReference type="CTD" id="20314476"/>
<keyword evidence="1" id="KW-1015">Disulfide bond</keyword>
<gene>
    <name evidence="4" type="ORF">T265_00288</name>
</gene>
<feature type="domain" description="Saposin B-type" evidence="3">
    <location>
        <begin position="121"/>
        <end position="201"/>
    </location>
</feature>
<dbReference type="InterPro" id="IPR008139">
    <property type="entry name" value="SaposinB_dom"/>
</dbReference>
<feature type="domain" description="Saposin B-type" evidence="3">
    <location>
        <begin position="41"/>
        <end position="120"/>
    </location>
</feature>
<dbReference type="AlphaFoldDB" id="A0A075AJR3"/>
<proteinExistence type="predicted"/>
<feature type="signal peptide" evidence="2">
    <location>
        <begin position="1"/>
        <end position="21"/>
    </location>
</feature>
<sequence length="203" mass="22253">MFGVSLCAVLCWLVLAESSDTEPIQKGLYNQGRSALAVNSGALECLTCQVTTGGAKIFVESNVTRDWILYKLALPCAQLGVYNQTCADMTKDAVHFAFNTMKNLTASQICALFNVCRDAPKINLCPLCTDTVSHFKSVVFSQPVIQQVTNFAYGICRSHPATFLVCRIVMMEVVISAINHLRVTFDPVKICQNAHYCQSVTPS</sequence>
<accession>A0A075AJR3</accession>